<dbReference type="PROSITE" id="PS51409">
    <property type="entry name" value="ARGINASE_2"/>
    <property type="match status" value="1"/>
</dbReference>
<organism evidence="6 7">
    <name type="scientific">Candidatus Segetimicrobium genomatis</name>
    <dbReference type="NCBI Taxonomy" id="2569760"/>
    <lineage>
        <taxon>Bacteria</taxon>
        <taxon>Bacillati</taxon>
        <taxon>Candidatus Sysuimicrobiota</taxon>
        <taxon>Candidatus Sysuimicrobiia</taxon>
        <taxon>Candidatus Sysuimicrobiales</taxon>
        <taxon>Candidatus Segetimicrobiaceae</taxon>
        <taxon>Candidatus Segetimicrobium</taxon>
    </lineage>
</organism>
<dbReference type="CDD" id="cd11593">
    <property type="entry name" value="Agmatinase-like_2"/>
    <property type="match status" value="1"/>
</dbReference>
<dbReference type="PIRSF" id="PIRSF036979">
    <property type="entry name" value="Arginase"/>
    <property type="match status" value="1"/>
</dbReference>
<dbReference type="GO" id="GO:0033389">
    <property type="term" value="P:putrescine biosynthetic process from arginine, via agmatine"/>
    <property type="evidence" value="ECO:0007669"/>
    <property type="project" value="TreeGrafter"/>
</dbReference>
<name>A0A537JVK9_9BACT</name>
<evidence type="ECO:0000256" key="1">
    <source>
        <dbReference type="ARBA" id="ARBA00009227"/>
    </source>
</evidence>
<dbReference type="EMBL" id="VBAK01000154">
    <property type="protein sequence ID" value="TMI87579.1"/>
    <property type="molecule type" value="Genomic_DNA"/>
</dbReference>
<keyword evidence="2 4" id="KW-0479">Metal-binding</keyword>
<feature type="binding site" evidence="4">
    <location>
        <position position="223"/>
    </location>
    <ligand>
        <name>Mn(2+)</name>
        <dbReference type="ChEBI" id="CHEBI:29035"/>
        <label>1</label>
    </ligand>
</feature>
<feature type="binding site" evidence="4">
    <location>
        <position position="148"/>
    </location>
    <ligand>
        <name>Mn(2+)</name>
        <dbReference type="ChEBI" id="CHEBI:29035"/>
        <label>1</label>
    </ligand>
</feature>
<gene>
    <name evidence="6" type="primary">speB</name>
    <name evidence="6" type="ORF">E6H00_15240</name>
</gene>
<dbReference type="PROSITE" id="PS01053">
    <property type="entry name" value="ARGINASE_1"/>
    <property type="match status" value="1"/>
</dbReference>
<feature type="binding site" evidence="4">
    <location>
        <position position="146"/>
    </location>
    <ligand>
        <name>Mn(2+)</name>
        <dbReference type="ChEBI" id="CHEBI:29035"/>
        <label>1</label>
    </ligand>
</feature>
<dbReference type="InterPro" id="IPR005925">
    <property type="entry name" value="Agmatinase-rel"/>
</dbReference>
<dbReference type="Pfam" id="PF00491">
    <property type="entry name" value="Arginase"/>
    <property type="match status" value="1"/>
</dbReference>
<dbReference type="InterPro" id="IPR020855">
    <property type="entry name" value="Ureohydrolase_Mn_BS"/>
</dbReference>
<comment type="similarity">
    <text evidence="1">Belongs to the arginase family. Agmatinase subfamily.</text>
</comment>
<evidence type="ECO:0000256" key="2">
    <source>
        <dbReference type="ARBA" id="ARBA00022723"/>
    </source>
</evidence>
<dbReference type="Gene3D" id="3.40.800.10">
    <property type="entry name" value="Ureohydrolase domain"/>
    <property type="match status" value="1"/>
</dbReference>
<dbReference type="EC" id="3.5.3.11" evidence="6"/>
<reference evidence="6 7" key="1">
    <citation type="journal article" date="2019" name="Nat. Microbiol.">
        <title>Mediterranean grassland soil C-N compound turnover is dependent on rainfall and depth, and is mediated by genomically divergent microorganisms.</title>
        <authorList>
            <person name="Diamond S."/>
            <person name="Andeer P.F."/>
            <person name="Li Z."/>
            <person name="Crits-Christoph A."/>
            <person name="Burstein D."/>
            <person name="Anantharaman K."/>
            <person name="Lane K.R."/>
            <person name="Thomas B.C."/>
            <person name="Pan C."/>
            <person name="Northen T.R."/>
            <person name="Banfield J.F."/>
        </authorList>
    </citation>
    <scope>NUCLEOTIDE SEQUENCE [LARGE SCALE GENOMIC DNA]</scope>
    <source>
        <strain evidence="6">NP_3</strain>
    </source>
</reference>
<dbReference type="InterPro" id="IPR023696">
    <property type="entry name" value="Ureohydrolase_dom_sf"/>
</dbReference>
<evidence type="ECO:0000256" key="3">
    <source>
        <dbReference type="ARBA" id="ARBA00022801"/>
    </source>
</evidence>
<accession>A0A537JVK9</accession>
<sequence>MHPRRAPRRLRPPALPARAGRDRVTFLAAGAPGTPGSGAPTLIGVPYDATASFRRGSRWGPAAIRFASASIETYNPLLDRDLEDVPFVDAGDLPVEGLEPSAMVRAVRGSIGPGLPLLLGGEHTLTLGAVQALAARHRDLAVLQWDAHTDLRSEYEGAAICHATVMRRLFDERVSLVQLGIRAGTREEFATARQRSLHVSRAVAPPPPLLESLRERPLYLTVDIDVLDPSVAPGTGNPEPDGAAYADLLAALRSLSRHRVVGMDLVEVAPPWDPGGATPVIAASLVRDMLLLFAPAGRGPAASSP</sequence>
<evidence type="ECO:0000256" key="5">
    <source>
        <dbReference type="RuleBase" id="RU003684"/>
    </source>
</evidence>
<comment type="cofactor">
    <cofactor evidence="4">
        <name>Mn(2+)</name>
        <dbReference type="ChEBI" id="CHEBI:29035"/>
    </cofactor>
    <text evidence="4">Binds 2 manganese ions per subunit.</text>
</comment>
<feature type="binding site" evidence="4">
    <location>
        <position position="225"/>
    </location>
    <ligand>
        <name>Mn(2+)</name>
        <dbReference type="ChEBI" id="CHEBI:29035"/>
        <label>1</label>
    </ligand>
</feature>
<keyword evidence="4" id="KW-0464">Manganese</keyword>
<dbReference type="Proteomes" id="UP000318509">
    <property type="component" value="Unassembled WGS sequence"/>
</dbReference>
<evidence type="ECO:0000313" key="7">
    <source>
        <dbReference type="Proteomes" id="UP000318509"/>
    </source>
</evidence>
<evidence type="ECO:0000313" key="6">
    <source>
        <dbReference type="EMBL" id="TMI87579.1"/>
    </source>
</evidence>
<dbReference type="NCBIfam" id="TIGR01230">
    <property type="entry name" value="agmatinase"/>
    <property type="match status" value="1"/>
</dbReference>
<feature type="binding site" evidence="4">
    <location>
        <position position="150"/>
    </location>
    <ligand>
        <name>Mn(2+)</name>
        <dbReference type="ChEBI" id="CHEBI:29035"/>
        <label>1</label>
    </ligand>
</feature>
<dbReference type="GO" id="GO:0046872">
    <property type="term" value="F:metal ion binding"/>
    <property type="evidence" value="ECO:0007669"/>
    <property type="project" value="UniProtKB-KW"/>
</dbReference>
<comment type="caution">
    <text evidence="6">The sequence shown here is derived from an EMBL/GenBank/DDBJ whole genome shotgun (WGS) entry which is preliminary data.</text>
</comment>
<dbReference type="AlphaFoldDB" id="A0A537JVK9"/>
<dbReference type="PANTHER" id="PTHR11358">
    <property type="entry name" value="ARGINASE/AGMATINASE"/>
    <property type="match status" value="1"/>
</dbReference>
<proteinExistence type="inferred from homology"/>
<dbReference type="SUPFAM" id="SSF52768">
    <property type="entry name" value="Arginase/deacetylase"/>
    <property type="match status" value="1"/>
</dbReference>
<dbReference type="PANTHER" id="PTHR11358:SF26">
    <property type="entry name" value="GUANIDINO ACID HYDROLASE, MITOCHONDRIAL"/>
    <property type="match status" value="1"/>
</dbReference>
<keyword evidence="3 5" id="KW-0378">Hydrolase</keyword>
<evidence type="ECO:0000256" key="4">
    <source>
        <dbReference type="PIRSR" id="PIRSR036979-1"/>
    </source>
</evidence>
<dbReference type="GO" id="GO:0008783">
    <property type="term" value="F:agmatinase activity"/>
    <property type="evidence" value="ECO:0007669"/>
    <property type="project" value="UniProtKB-EC"/>
</dbReference>
<feature type="binding site" evidence="4">
    <location>
        <position position="123"/>
    </location>
    <ligand>
        <name>Mn(2+)</name>
        <dbReference type="ChEBI" id="CHEBI:29035"/>
        <label>1</label>
    </ligand>
</feature>
<dbReference type="InterPro" id="IPR006035">
    <property type="entry name" value="Ureohydrolase"/>
</dbReference>
<protein>
    <submittedName>
        <fullName evidence="6">Agmatinase</fullName>
        <ecNumber evidence="6">3.5.3.11</ecNumber>
    </submittedName>
</protein>